<keyword evidence="3" id="KW-1185">Reference proteome</keyword>
<evidence type="ECO:0000256" key="1">
    <source>
        <dbReference type="SAM" id="MobiDB-lite"/>
    </source>
</evidence>
<reference evidence="2 3" key="1">
    <citation type="journal article" date="2018" name="Front. Plant Sci.">
        <title>Red Clover (Trifolium pratense) and Zigzag Clover (T. medium) - A Picture of Genomic Similarities and Differences.</title>
        <authorList>
            <person name="Dluhosova J."/>
            <person name="Istvanek J."/>
            <person name="Nedelnik J."/>
            <person name="Repkova J."/>
        </authorList>
    </citation>
    <scope>NUCLEOTIDE SEQUENCE [LARGE SCALE GENOMIC DNA]</scope>
    <source>
        <strain evidence="3">cv. 10/8</strain>
        <tissue evidence="2">Leaf</tissue>
    </source>
</reference>
<evidence type="ECO:0000313" key="3">
    <source>
        <dbReference type="Proteomes" id="UP000265520"/>
    </source>
</evidence>
<organism evidence="2 3">
    <name type="scientific">Trifolium medium</name>
    <dbReference type="NCBI Taxonomy" id="97028"/>
    <lineage>
        <taxon>Eukaryota</taxon>
        <taxon>Viridiplantae</taxon>
        <taxon>Streptophyta</taxon>
        <taxon>Embryophyta</taxon>
        <taxon>Tracheophyta</taxon>
        <taxon>Spermatophyta</taxon>
        <taxon>Magnoliopsida</taxon>
        <taxon>eudicotyledons</taxon>
        <taxon>Gunneridae</taxon>
        <taxon>Pentapetalae</taxon>
        <taxon>rosids</taxon>
        <taxon>fabids</taxon>
        <taxon>Fabales</taxon>
        <taxon>Fabaceae</taxon>
        <taxon>Papilionoideae</taxon>
        <taxon>50 kb inversion clade</taxon>
        <taxon>NPAAA clade</taxon>
        <taxon>Hologalegina</taxon>
        <taxon>IRL clade</taxon>
        <taxon>Trifolieae</taxon>
        <taxon>Trifolium</taxon>
    </lineage>
</organism>
<dbReference type="AlphaFoldDB" id="A0A392V979"/>
<sequence>AEEVNQIQRNLQISTDLETIKDSKKNPANLNRFVSGERIPYRRKPIPHGINLTPAAPDPTPPR</sequence>
<protein>
    <submittedName>
        <fullName evidence="2">Uncharacterized protein</fullName>
    </submittedName>
</protein>
<dbReference type="Proteomes" id="UP000265520">
    <property type="component" value="Unassembled WGS sequence"/>
</dbReference>
<dbReference type="EMBL" id="LXQA011068161">
    <property type="protein sequence ID" value="MCI83481.1"/>
    <property type="molecule type" value="Genomic_DNA"/>
</dbReference>
<accession>A0A392V979</accession>
<comment type="caution">
    <text evidence="2">The sequence shown here is derived from an EMBL/GenBank/DDBJ whole genome shotgun (WGS) entry which is preliminary data.</text>
</comment>
<name>A0A392V979_9FABA</name>
<proteinExistence type="predicted"/>
<feature type="region of interest" description="Disordered" evidence="1">
    <location>
        <begin position="39"/>
        <end position="63"/>
    </location>
</feature>
<evidence type="ECO:0000313" key="2">
    <source>
        <dbReference type="EMBL" id="MCI83481.1"/>
    </source>
</evidence>
<feature type="non-terminal residue" evidence="2">
    <location>
        <position position="1"/>
    </location>
</feature>